<gene>
    <name evidence="1" type="ORF">SAMN05216576_10739</name>
</gene>
<reference evidence="2" key="1">
    <citation type="submission" date="2016-10" db="EMBL/GenBank/DDBJ databases">
        <authorList>
            <person name="Varghese N."/>
            <person name="Submissions S."/>
        </authorList>
    </citation>
    <scope>NUCLEOTIDE SEQUENCE [LARGE SCALE GENOMIC DNA]</scope>
    <source>
        <strain evidence="2">DSM 26382</strain>
    </source>
</reference>
<accession>A0A1G6PSB6</accession>
<sequence length="198" mass="21303">MRRSLLGMAVILLMSAQAWGADDECALDEVMRNQRVQMDQRVADIYKLPEAAMDNAPHVKDASCLPIMDDLDKLIRMRIPSIGGMDGIWTKIKDQACKMANNYLQQIANRAKTSVSDPLGVVTVSAGTTTGEGGMAVETYDFGKVLERAGTQVINQGGNVIKGDVNGAIRDLPVGPSNRTPRVESEVSNGVSDAIRGL</sequence>
<evidence type="ECO:0000313" key="2">
    <source>
        <dbReference type="Proteomes" id="UP000199467"/>
    </source>
</evidence>
<evidence type="ECO:0000313" key="1">
    <source>
        <dbReference type="EMBL" id="SDC82275.1"/>
    </source>
</evidence>
<protein>
    <submittedName>
        <fullName evidence="1">Uncharacterized protein</fullName>
    </submittedName>
</protein>
<dbReference type="GeneID" id="57609168"/>
<proteinExistence type="predicted"/>
<organism evidence="1 2">
    <name type="scientific">Ectopseudomonas chengduensis</name>
    <dbReference type="NCBI Taxonomy" id="489632"/>
    <lineage>
        <taxon>Bacteria</taxon>
        <taxon>Pseudomonadati</taxon>
        <taxon>Pseudomonadota</taxon>
        <taxon>Gammaproteobacteria</taxon>
        <taxon>Pseudomonadales</taxon>
        <taxon>Pseudomonadaceae</taxon>
        <taxon>Ectopseudomonas</taxon>
    </lineage>
</organism>
<dbReference type="AlphaFoldDB" id="A0A1G6PSB6"/>
<name>A0A1G6PSB6_9GAMM</name>
<dbReference type="Proteomes" id="UP000199467">
    <property type="component" value="Unassembled WGS sequence"/>
</dbReference>
<keyword evidence="2" id="KW-1185">Reference proteome</keyword>
<dbReference type="EMBL" id="FMZQ01000007">
    <property type="protein sequence ID" value="SDC82275.1"/>
    <property type="molecule type" value="Genomic_DNA"/>
</dbReference>
<dbReference type="RefSeq" id="WP_017362193.1">
    <property type="nucleotide sequence ID" value="NZ_FMZQ01000007.1"/>
</dbReference>